<sequence length="1456" mass="162384">MVNTEGTEEQRKAEEDAALQAGKKESVAGESSFFTKARGGARGGYGGFNGSRGGYGGYVGDRGGRGGERGGRGGSRGRGLGGPRANVVMGESSSITLTGEQAAQWEEWQKNKGPVDSNQQNSAKATTSHFGNFANYAHTGEEEFSTVIEIDSRVGEIVEVDAHKQGDEDVVIGSIPSFVGDTIEKVVDIGEKVVDISCDKDEGVVVGTIPCPLERVEVQQTEMRVYQRRNKNQVDKVTGKEQVHQRSQIQNQGERSGEPMQEQDKESQQLQQFEYPVPDSSSSLSPTSSSLLETSGDECMITDYAITKISNMYSSLTEDKLISSFFTCDDSPSESSIGSPLKLCQICEATKANRRTQKKGDFFNPRCNSYLKPTVERTYIDLARITYYKLESLHTNARVVFQNVVNFASESACFTTLSTCILFQAQCFLSEDEGGSGPFRKPLCIALQAPGLSQYGPTGEEAAHETDSNKAQKSTCRSDLLTGEMPRVQTSRLGKNPIEVDSDGGEDFHVDYEVGNDVDEGPEHGEIDGLLSVVLRKMIVQEVKKNLVDTSSVNFHNPIDKKSKVHSKTEPSYSRFSTKYFSTVLSSLSPDQKRIIGDYGFNSLLMFDNAYVPNKFASWIANHVDVKSSQIVLKDKVIAINKECVHHILGLPIGGMEFPTDCDAGKSFILSKFGKSALPSVRFFGDMFIRKETLSDDEVITSFLIVAMACFLCPNSSLVPSTKYLTVFENVDELRSYDWSKFVYEWMMTSIKKIQKFNTLGGCWFLWAVLYLDYVEFGDKNVPIGFPRISHWKNNMITLYSDLDKVDEENFGLRPIKDFNDTTYFKVVPPENRINTFRDKLESAIGTMLPAFIKEKIYSMVVSHCSANHIVDSESCEDIAISIMLLLCEHAGSRDGGDPDENLIFDDINPGFQPNYAIDVENEIPCDAHNNGSTNKSVASKANETSFRHTPSHDKELGVNDDSVIVSKSAVRFSLSPNFKKDQGLLTPEVGYANNSNSRFEHSRSASGPTVSAVAAVRNVANKIKSRLSQLNNDDKRGPLFPDLIDSCEDEAVGYAKSLSCQKEYLNPRYVTSSSSQPGISFHCLDNSPVQVIGINNNEGTSRTHCIQNVKKRRFDDVTNSPDVEYLGHSTFPDCCKVLCTQTDNLYNAKNMLKSNNLDLSSTGGKLPPHGPRRVLVPSRKFSDPYVLSVRRRFPVSDKEKRHYNAICKLSESSKWHSYDAVDIDNVRAKFSSFGQSLMKGGTVLSYVINVFCRVLFNNNHPSNSKRHYFFSSIGELLLTDLSCADLSKVKRSFLGAASARKLHLSDMLFFPIEHLEHWFLFVVDIKDRMLVLLDSLHEKGDPYFEDIECLLINNLQTFWDSYDGSSIDFTTLKKVYPCVPKQRSCFDSGIFVMKCMELWSPRVVLPNEFSSDDIDNIRMLYANQLFFHPTNKMLQTEVEEVVLNWFNPDQFAGEG</sequence>
<keyword evidence="2" id="KW-0645">Protease</keyword>
<evidence type="ECO:0000313" key="7">
    <source>
        <dbReference type="Proteomes" id="UP000000763"/>
    </source>
</evidence>
<dbReference type="Proteomes" id="UP000000763">
    <property type="component" value="Chromosome 1"/>
</dbReference>
<feature type="compositionally biased region" description="Polar residues" evidence="4">
    <location>
        <begin position="245"/>
        <end position="254"/>
    </location>
</feature>
<feature type="compositionally biased region" description="Basic and acidic residues" evidence="4">
    <location>
        <begin position="232"/>
        <end position="244"/>
    </location>
</feature>
<feature type="domain" description="Ubiquitin-like protease family profile" evidence="5">
    <location>
        <begin position="1224"/>
        <end position="1400"/>
    </location>
</feature>
<dbReference type="Pfam" id="PF02902">
    <property type="entry name" value="Peptidase_C48"/>
    <property type="match status" value="1"/>
</dbReference>
<feature type="region of interest" description="Disordered" evidence="4">
    <location>
        <begin position="455"/>
        <end position="476"/>
    </location>
</feature>
<feature type="compositionally biased region" description="Gly residues" evidence="4">
    <location>
        <begin position="72"/>
        <end position="82"/>
    </location>
</feature>
<feature type="compositionally biased region" description="Basic and acidic residues" evidence="4">
    <location>
        <begin position="62"/>
        <end position="71"/>
    </location>
</feature>
<dbReference type="GO" id="GO:0006508">
    <property type="term" value="P:proteolysis"/>
    <property type="evidence" value="ECO:0007669"/>
    <property type="project" value="UniProtKB-KW"/>
</dbReference>
<organism evidence="6 7">
    <name type="scientific">Oryza sativa subsp. japonica</name>
    <name type="common">Rice</name>
    <dbReference type="NCBI Taxonomy" id="39947"/>
    <lineage>
        <taxon>Eukaryota</taxon>
        <taxon>Viridiplantae</taxon>
        <taxon>Streptophyta</taxon>
        <taxon>Embryophyta</taxon>
        <taxon>Tracheophyta</taxon>
        <taxon>Spermatophyta</taxon>
        <taxon>Magnoliopsida</taxon>
        <taxon>Liliopsida</taxon>
        <taxon>Poales</taxon>
        <taxon>Poaceae</taxon>
        <taxon>BOP clade</taxon>
        <taxon>Oryzoideae</taxon>
        <taxon>Oryzeae</taxon>
        <taxon>Oryzinae</taxon>
        <taxon>Oryza</taxon>
        <taxon>Oryza sativa</taxon>
    </lineage>
</organism>
<feature type="compositionally biased region" description="Gly residues" evidence="4">
    <location>
        <begin position="40"/>
        <end position="61"/>
    </location>
</feature>
<dbReference type="GO" id="GO:0008234">
    <property type="term" value="F:cysteine-type peptidase activity"/>
    <property type="evidence" value="ECO:0007669"/>
    <property type="project" value="InterPro"/>
</dbReference>
<feature type="compositionally biased region" description="Low complexity" evidence="4">
    <location>
        <begin position="268"/>
        <end position="292"/>
    </location>
</feature>
<evidence type="ECO:0000259" key="5">
    <source>
        <dbReference type="PROSITE" id="PS50600"/>
    </source>
</evidence>
<evidence type="ECO:0000313" key="6">
    <source>
        <dbReference type="EMBL" id="BAF07301.2"/>
    </source>
</evidence>
<dbReference type="PANTHER" id="PTHR34835">
    <property type="entry name" value="OS07G0283600 PROTEIN-RELATED"/>
    <property type="match status" value="1"/>
</dbReference>
<feature type="region of interest" description="Disordered" evidence="4">
    <location>
        <begin position="927"/>
        <end position="958"/>
    </location>
</feature>
<evidence type="ECO:0000256" key="3">
    <source>
        <dbReference type="ARBA" id="ARBA00022801"/>
    </source>
</evidence>
<dbReference type="Gene3D" id="3.40.395.10">
    <property type="entry name" value="Adenoviral Proteinase, Chain A"/>
    <property type="match status" value="1"/>
</dbReference>
<feature type="compositionally biased region" description="Polar residues" evidence="4">
    <location>
        <begin position="930"/>
        <end position="949"/>
    </location>
</feature>
<dbReference type="PANTHER" id="PTHR34835:SF60">
    <property type="entry name" value="OS10G0490300 PROTEIN"/>
    <property type="match status" value="1"/>
</dbReference>
<proteinExistence type="inferred from homology"/>
<accession>Q0JG27</accession>
<dbReference type="PROSITE" id="PS50600">
    <property type="entry name" value="ULP_PROTEASE"/>
    <property type="match status" value="1"/>
</dbReference>
<dbReference type="InterPro" id="IPR003653">
    <property type="entry name" value="Peptidase_C48_C"/>
</dbReference>
<protein>
    <submittedName>
        <fullName evidence="6">Os01g0946800 protein</fullName>
    </submittedName>
</protein>
<dbReference type="SUPFAM" id="SSF54001">
    <property type="entry name" value="Cysteine proteinases"/>
    <property type="match status" value="1"/>
</dbReference>
<dbReference type="EMBL" id="AP008207">
    <property type="protein sequence ID" value="BAF07301.2"/>
    <property type="molecule type" value="Genomic_DNA"/>
</dbReference>
<feature type="region of interest" description="Disordered" evidence="4">
    <location>
        <begin position="1"/>
        <end position="87"/>
    </location>
</feature>
<reference evidence="6 7" key="1">
    <citation type="journal article" date="2005" name="Nature">
        <title>The map-based sequence of the rice genome.</title>
        <authorList>
            <consortium name="International rice genome sequencing project (IRGSP)"/>
            <person name="Matsumoto T."/>
            <person name="Wu J."/>
            <person name="Kanamori H."/>
            <person name="Katayose Y."/>
            <person name="Fujisawa M."/>
            <person name="Namiki N."/>
            <person name="Mizuno H."/>
            <person name="Yamamoto K."/>
            <person name="Antonio B.A."/>
            <person name="Baba T."/>
            <person name="Sakata K."/>
            <person name="Nagamura Y."/>
            <person name="Aoki H."/>
            <person name="Arikawa K."/>
            <person name="Arita K."/>
            <person name="Bito T."/>
            <person name="Chiden Y."/>
            <person name="Fujitsuka N."/>
            <person name="Fukunaka R."/>
            <person name="Hamada M."/>
            <person name="Harada C."/>
            <person name="Hayashi A."/>
            <person name="Hijishita S."/>
            <person name="Honda M."/>
            <person name="Hosokawa S."/>
            <person name="Ichikawa Y."/>
            <person name="Idonuma A."/>
            <person name="Iijima M."/>
            <person name="Ikeda M."/>
            <person name="Ikeno M."/>
            <person name="Ito K."/>
            <person name="Ito S."/>
            <person name="Ito T."/>
            <person name="Ito Y."/>
            <person name="Ito Y."/>
            <person name="Iwabuchi A."/>
            <person name="Kamiya K."/>
            <person name="Karasawa W."/>
            <person name="Kurita K."/>
            <person name="Katagiri S."/>
            <person name="Kikuta A."/>
            <person name="Kobayashi H."/>
            <person name="Kobayashi N."/>
            <person name="Machita K."/>
            <person name="Maehara T."/>
            <person name="Masukawa M."/>
            <person name="Mizubayashi T."/>
            <person name="Mukai Y."/>
            <person name="Nagasaki H."/>
            <person name="Nagata Y."/>
            <person name="Naito S."/>
            <person name="Nakashima M."/>
            <person name="Nakama Y."/>
            <person name="Nakamichi Y."/>
            <person name="Nakamura M."/>
            <person name="Meguro A."/>
            <person name="Negishi M."/>
            <person name="Ohta I."/>
            <person name="Ohta T."/>
            <person name="Okamoto M."/>
            <person name="Ono N."/>
            <person name="Saji S."/>
            <person name="Sakaguchi M."/>
            <person name="Sakai K."/>
            <person name="Shibata M."/>
            <person name="Shimokawa T."/>
            <person name="Song J."/>
            <person name="Takazaki Y."/>
            <person name="Terasawa K."/>
            <person name="Tsugane M."/>
            <person name="Tsuji K."/>
            <person name="Ueda S."/>
            <person name="Waki K."/>
            <person name="Yamagata H."/>
            <person name="Yamamoto M."/>
            <person name="Yamamoto S."/>
            <person name="Yamane H."/>
            <person name="Yoshiki S."/>
            <person name="Yoshihara R."/>
            <person name="Yukawa K."/>
            <person name="Zhong H."/>
            <person name="Yano M."/>
            <person name="Yuan Q."/>
            <person name="Ouyang S."/>
            <person name="Liu J."/>
            <person name="Jones K.M."/>
            <person name="Gansberger K."/>
            <person name="Moffat K."/>
            <person name="Hill J."/>
            <person name="Bera J."/>
            <person name="Fadrosh D."/>
            <person name="Jin S."/>
            <person name="Johri S."/>
            <person name="Kim M."/>
            <person name="Overton L."/>
            <person name="Reardon M."/>
            <person name="Tsitrin T."/>
            <person name="Vuong H."/>
            <person name="Weaver B."/>
            <person name="Ciecko A."/>
            <person name="Tallon L."/>
            <person name="Jackson J."/>
            <person name="Pai G."/>
            <person name="Aken S.V."/>
            <person name="Utterback T."/>
            <person name="Reidmuller S."/>
            <person name="Feldblyum T."/>
            <person name="Hsiao J."/>
            <person name="Zismann V."/>
            <person name="Iobst S."/>
            <person name="de Vazeille A.R."/>
            <person name="Buell C.R."/>
            <person name="Ying K."/>
            <person name="Li Y."/>
            <person name="Lu T."/>
            <person name="Huang Y."/>
            <person name="Zhao Q."/>
            <person name="Feng Q."/>
            <person name="Zhang L."/>
            <person name="Zhu J."/>
            <person name="Weng Q."/>
            <person name="Mu J."/>
            <person name="Lu Y."/>
            <person name="Fan D."/>
            <person name="Liu Y."/>
            <person name="Guan J."/>
            <person name="Zhang Y."/>
            <person name="Yu S."/>
            <person name="Liu X."/>
            <person name="Zhang Y."/>
            <person name="Hong G."/>
            <person name="Han B."/>
            <person name="Choisne N."/>
            <person name="Demange N."/>
            <person name="Orjeda G."/>
            <person name="Samain S."/>
            <person name="Cattolico L."/>
            <person name="Pelletier E."/>
            <person name="Couloux A."/>
            <person name="Segurens B."/>
            <person name="Wincker P."/>
            <person name="D'Hont A."/>
            <person name="Scarpelli C."/>
            <person name="Weissenbach J."/>
            <person name="Salanoubat M."/>
            <person name="Quetier F."/>
            <person name="Yu Y."/>
            <person name="Kim H.R."/>
            <person name="Rambo T."/>
            <person name="Currie J."/>
            <person name="Collura K."/>
            <person name="Luo M."/>
            <person name="Yang T."/>
            <person name="Ammiraju J.S.S."/>
            <person name="Engler F."/>
            <person name="Soderlund C."/>
            <person name="Wing R.A."/>
            <person name="Palmer L.E."/>
            <person name="de la Bastide M."/>
            <person name="Spiegel L."/>
            <person name="Nascimento L."/>
            <person name="Zutavern T."/>
            <person name="O'Shaughnessy A."/>
            <person name="Dike S."/>
            <person name="Dedhia N."/>
            <person name="Preston R."/>
            <person name="Balija V."/>
            <person name="McCombie W.R."/>
            <person name="Chow T."/>
            <person name="Chen H."/>
            <person name="Chung M."/>
            <person name="Chen C."/>
            <person name="Shaw J."/>
            <person name="Wu H."/>
            <person name="Hsiao K."/>
            <person name="Chao Y."/>
            <person name="Chu M."/>
            <person name="Cheng C."/>
            <person name="Hour A."/>
            <person name="Lee P."/>
            <person name="Lin S."/>
            <person name="Lin Y."/>
            <person name="Liou J."/>
            <person name="Liu S."/>
            <person name="Hsing Y."/>
            <person name="Raghuvanshi S."/>
            <person name="Mohanty A."/>
            <person name="Bharti A.K."/>
            <person name="Gaur A."/>
            <person name="Gupta V."/>
            <person name="Kumar D."/>
            <person name="Ravi V."/>
            <person name="Vij S."/>
            <person name="Kapur A."/>
            <person name="Khurana P."/>
            <person name="Khurana P."/>
            <person name="Khurana J.P."/>
            <person name="Tyagi A.K."/>
            <person name="Gaikwad K."/>
            <person name="Singh A."/>
            <person name="Dalal V."/>
            <person name="Srivastava S."/>
            <person name="Dixit A."/>
            <person name="Pal A.K."/>
            <person name="Ghazi I.A."/>
            <person name="Yadav M."/>
            <person name="Pandit A."/>
            <person name="Bhargava A."/>
            <person name="Sureshbabu K."/>
            <person name="Batra K."/>
            <person name="Sharma T.R."/>
            <person name="Mohapatra T."/>
            <person name="Singh N.K."/>
            <person name="Messing J."/>
            <person name="Nelson A.B."/>
            <person name="Fuks G."/>
            <person name="Kavchok S."/>
            <person name="Keizer G."/>
            <person name="Linton E."/>
            <person name="Llaca V."/>
            <person name="Song R."/>
            <person name="Tanyolac B."/>
            <person name="Young S."/>
            <person name="Ho-Il K."/>
            <person name="Hahn J.H."/>
            <person name="Sangsakoo G."/>
            <person name="Vanavichit A."/>
            <person name="de Mattos Luiz.A.T."/>
            <person name="Zimmer P.D."/>
            <person name="Malone G."/>
            <person name="Dellagostin O."/>
            <person name="de Oliveira A.C."/>
            <person name="Bevan M."/>
            <person name="Bancroft I."/>
            <person name="Minx P."/>
            <person name="Cordum H."/>
            <person name="Wilson R."/>
            <person name="Cheng Z."/>
            <person name="Jin W."/>
            <person name="Jiang J."/>
            <person name="Leong S.A."/>
            <person name="Iwama H."/>
            <person name="Gojobori T."/>
            <person name="Itoh T."/>
            <person name="Niimura Y."/>
            <person name="Fujii Y."/>
            <person name="Habara T."/>
            <person name="Sakai H."/>
            <person name="Sato Y."/>
            <person name="Wilson G."/>
            <person name="Kumar K."/>
            <person name="McCouch S."/>
            <person name="Juretic N."/>
            <person name="Hoen D."/>
            <person name="Wright S."/>
            <person name="Bruskiewich R."/>
            <person name="Bureau T."/>
            <person name="Miyao A."/>
            <person name="Hirochika H."/>
            <person name="Nishikawa T."/>
            <person name="Kadowaki K."/>
            <person name="Sugiura M."/>
            <person name="Burr B."/>
            <person name="Sasaki T."/>
        </authorList>
    </citation>
    <scope>NUCLEOTIDE SEQUENCE [LARGE SCALE GENOMIC DNA]</scope>
    <source>
        <strain evidence="7">cv. Nipponbare</strain>
    </source>
</reference>
<gene>
    <name evidence="6" type="ordered locus">Os01g0946800</name>
</gene>
<evidence type="ECO:0000256" key="1">
    <source>
        <dbReference type="ARBA" id="ARBA00005234"/>
    </source>
</evidence>
<comment type="similarity">
    <text evidence="1">Belongs to the peptidase C48 family.</text>
</comment>
<dbReference type="InterPro" id="IPR038765">
    <property type="entry name" value="Papain-like_cys_pep_sf"/>
</dbReference>
<reference evidence="7" key="2">
    <citation type="journal article" date="2008" name="Nucleic Acids Res.">
        <title>The rice annotation project database (RAP-DB): 2008 update.</title>
        <authorList>
            <consortium name="The rice annotation project (RAP)"/>
        </authorList>
    </citation>
    <scope>GENOME REANNOTATION</scope>
    <source>
        <strain evidence="7">cv. Nipponbare</strain>
    </source>
</reference>
<feature type="region of interest" description="Disordered" evidence="4">
    <location>
        <begin position="227"/>
        <end position="292"/>
    </location>
</feature>
<name>Q0JG27_ORYSJ</name>
<keyword evidence="3" id="KW-0378">Hydrolase</keyword>
<evidence type="ECO:0000256" key="2">
    <source>
        <dbReference type="ARBA" id="ARBA00022670"/>
    </source>
</evidence>
<evidence type="ECO:0000256" key="4">
    <source>
        <dbReference type="SAM" id="MobiDB-lite"/>
    </source>
</evidence>
<dbReference type="KEGG" id="dosa:Os01g0946800"/>
<feature type="compositionally biased region" description="Basic and acidic residues" evidence="4">
    <location>
        <begin position="461"/>
        <end position="470"/>
    </location>
</feature>